<comment type="subcellular location">
    <subcellularLocation>
        <location evidence="1">Cell membrane</location>
        <topology evidence="1">Multi-pass membrane protein</topology>
    </subcellularLocation>
</comment>
<feature type="transmembrane region" description="Helical" evidence="8">
    <location>
        <begin position="143"/>
        <end position="166"/>
    </location>
</feature>
<feature type="transmembrane region" description="Helical" evidence="8">
    <location>
        <begin position="412"/>
        <end position="437"/>
    </location>
</feature>
<dbReference type="Proteomes" id="UP000320585">
    <property type="component" value="Chromosome"/>
</dbReference>
<name>A0A8D5A6A2_9FIRM</name>
<organism evidence="9 10">
    <name type="scientific">Dialister hominis</name>
    <dbReference type="NCBI Taxonomy" id="2582419"/>
    <lineage>
        <taxon>Bacteria</taxon>
        <taxon>Bacillati</taxon>
        <taxon>Bacillota</taxon>
        <taxon>Negativicutes</taxon>
        <taxon>Veillonellales</taxon>
        <taxon>Veillonellaceae</taxon>
        <taxon>Dialister</taxon>
    </lineage>
</organism>
<feature type="transmembrane region" description="Helical" evidence="8">
    <location>
        <begin position="474"/>
        <end position="495"/>
    </location>
</feature>
<dbReference type="NCBIfam" id="TIGR00842">
    <property type="entry name" value="bcct"/>
    <property type="match status" value="1"/>
</dbReference>
<reference evidence="10" key="1">
    <citation type="submission" date="2019-05" db="EMBL/GenBank/DDBJ databases">
        <title>Complete genome sequencing of Dialister sp. strain 5BBH33.</title>
        <authorList>
            <person name="Sakamoto M."/>
            <person name="Murakami T."/>
            <person name="Mori H."/>
        </authorList>
    </citation>
    <scope>NUCLEOTIDE SEQUENCE [LARGE SCALE GENOMIC DNA]</scope>
    <source>
        <strain evidence="10">5BBH33</strain>
    </source>
</reference>
<keyword evidence="7 8" id="KW-0472">Membrane</keyword>
<evidence type="ECO:0000256" key="5">
    <source>
        <dbReference type="ARBA" id="ARBA00022692"/>
    </source>
</evidence>
<evidence type="ECO:0000313" key="9">
    <source>
        <dbReference type="EMBL" id="BBK25285.1"/>
    </source>
</evidence>
<evidence type="ECO:0000256" key="7">
    <source>
        <dbReference type="ARBA" id="ARBA00023136"/>
    </source>
</evidence>
<keyword evidence="3" id="KW-0813">Transport</keyword>
<sequence length="670" mass="74915">MDDSRKFPFRSTFNSWVTIPGIIVILAVVIACAAFPGSSGYYLNEAKQWITKSWGWLFILGVSCFVIFLLLLCVSKLGDIRLGDDDEEPEYPFLSWIAMLFAAGMGIGLMYFGVAEPISHYALPLDPNLSQGARAETAMLNTFFHWGIHAWAIYGVLGLALAYFGFRYHLPLTVRSGFYPLLKNRLDGALGRIIDITALCCTIFGITTTLGFGALQLGAGLKQIGFISHIDMPQLIVIIIVSISFSILSAISGVGKGVRHLSEINLLLALGLLLFVLLAGPSMMIMSDFTQNLGEYIHNIIPLSFRTFAYDPENEGWFTSWTVVYWAWWIAWAPFVGMFIAKISRGRTIREFVLGVLFVPTLFNLLWMTIFGNSAIWVDLQTNGSISAISGETEALLFAFLNHLPLGSVTSFISVVIIALFFVTSADSGIFVINTIASYGKSGFPKWQSIFWGASLALLAIVLLYSGGLGALQAMTMVMALPFLVVMIVLCFCLWDGLLVDNGYFSRGLSVCTSYWTGSLWKERLHSMSRKPDLVNARKFIREVAVPAFEELADEMKKYGVEATVEYDSESLLPKAEFIIKQDSIRNFKYGIDCEIHNVSDFAIKNDSMPQVDSEVVYVPMSYFEDGRTGYPVRYMKKDEIIVDILRQYDRFTKLVSDKKHKLFIFDTED</sequence>
<dbReference type="PROSITE" id="PS51257">
    <property type="entry name" value="PROKAR_LIPOPROTEIN"/>
    <property type="match status" value="1"/>
</dbReference>
<feature type="transmembrane region" description="Helical" evidence="8">
    <location>
        <begin position="54"/>
        <end position="72"/>
    </location>
</feature>
<evidence type="ECO:0000256" key="6">
    <source>
        <dbReference type="ARBA" id="ARBA00022989"/>
    </source>
</evidence>
<evidence type="ECO:0000256" key="1">
    <source>
        <dbReference type="ARBA" id="ARBA00004651"/>
    </source>
</evidence>
<proteinExistence type="inferred from homology"/>
<feature type="transmembrane region" description="Helical" evidence="8">
    <location>
        <begin position="449"/>
        <end position="468"/>
    </location>
</feature>
<dbReference type="OrthoDB" id="9775735at2"/>
<feature type="transmembrane region" description="Helical" evidence="8">
    <location>
        <begin position="21"/>
        <end position="42"/>
    </location>
</feature>
<feature type="transmembrane region" description="Helical" evidence="8">
    <location>
        <begin position="235"/>
        <end position="254"/>
    </location>
</feature>
<keyword evidence="5 8" id="KW-0812">Transmembrane</keyword>
<feature type="transmembrane region" description="Helical" evidence="8">
    <location>
        <begin position="352"/>
        <end position="370"/>
    </location>
</feature>
<evidence type="ECO:0000256" key="3">
    <source>
        <dbReference type="ARBA" id="ARBA00022448"/>
    </source>
</evidence>
<dbReference type="GeneID" id="92716442"/>
<protein>
    <submittedName>
        <fullName evidence="9">Putative transporter</fullName>
    </submittedName>
</protein>
<gene>
    <name evidence="9" type="ORF">Dia5BBH33_12200</name>
</gene>
<dbReference type="InterPro" id="IPR000060">
    <property type="entry name" value="BCCT_transptr"/>
</dbReference>
<dbReference type="InterPro" id="IPR018093">
    <property type="entry name" value="BCCT_CS"/>
</dbReference>
<keyword evidence="4" id="KW-1003">Cell membrane</keyword>
<dbReference type="PROSITE" id="PS01303">
    <property type="entry name" value="BCCT"/>
    <property type="match status" value="1"/>
</dbReference>
<dbReference type="AlphaFoldDB" id="A0A8D5A6A2"/>
<feature type="transmembrane region" description="Helical" evidence="8">
    <location>
        <begin position="193"/>
        <end position="215"/>
    </location>
</feature>
<dbReference type="PANTHER" id="PTHR30047:SF7">
    <property type="entry name" value="HIGH-AFFINITY CHOLINE TRANSPORT PROTEIN"/>
    <property type="match status" value="1"/>
</dbReference>
<dbReference type="EMBL" id="AP019697">
    <property type="protein sequence ID" value="BBK25285.1"/>
    <property type="molecule type" value="Genomic_DNA"/>
</dbReference>
<feature type="transmembrane region" description="Helical" evidence="8">
    <location>
        <begin position="93"/>
        <end position="114"/>
    </location>
</feature>
<dbReference type="PANTHER" id="PTHR30047">
    <property type="entry name" value="HIGH-AFFINITY CHOLINE TRANSPORT PROTEIN-RELATED"/>
    <property type="match status" value="1"/>
</dbReference>
<feature type="transmembrane region" description="Helical" evidence="8">
    <location>
        <begin position="323"/>
        <end position="340"/>
    </location>
</feature>
<dbReference type="GO" id="GO:0005886">
    <property type="term" value="C:plasma membrane"/>
    <property type="evidence" value="ECO:0007669"/>
    <property type="project" value="UniProtKB-SubCell"/>
</dbReference>
<accession>A0A8D5A6A2</accession>
<evidence type="ECO:0000256" key="2">
    <source>
        <dbReference type="ARBA" id="ARBA00005658"/>
    </source>
</evidence>
<evidence type="ECO:0000256" key="8">
    <source>
        <dbReference type="SAM" id="Phobius"/>
    </source>
</evidence>
<dbReference type="GO" id="GO:0022857">
    <property type="term" value="F:transmembrane transporter activity"/>
    <property type="evidence" value="ECO:0007669"/>
    <property type="project" value="InterPro"/>
</dbReference>
<keyword evidence="6 8" id="KW-1133">Transmembrane helix</keyword>
<comment type="similarity">
    <text evidence="2">Belongs to the BCCT transporter (TC 2.A.15) family.</text>
</comment>
<dbReference type="Pfam" id="PF02028">
    <property type="entry name" value="BCCT"/>
    <property type="match status" value="1"/>
</dbReference>
<feature type="transmembrane region" description="Helical" evidence="8">
    <location>
        <begin position="266"/>
        <end position="286"/>
    </location>
</feature>
<evidence type="ECO:0000313" key="10">
    <source>
        <dbReference type="Proteomes" id="UP000320585"/>
    </source>
</evidence>
<dbReference type="RefSeq" id="WP_108850845.1">
    <property type="nucleotide sequence ID" value="NZ_AP019697.1"/>
</dbReference>
<evidence type="ECO:0000256" key="4">
    <source>
        <dbReference type="ARBA" id="ARBA00022475"/>
    </source>
</evidence>
<keyword evidence="10" id="KW-1185">Reference proteome</keyword>
<dbReference type="KEGG" id="dho:Dia5BBH33_12200"/>